<accession>A0AA39IRR9</accession>
<keyword evidence="2" id="KW-1185">Reference proteome</keyword>
<dbReference type="EMBL" id="JAUCMV010000001">
    <property type="protein sequence ID" value="KAK0427873.1"/>
    <property type="molecule type" value="Genomic_DNA"/>
</dbReference>
<comment type="caution">
    <text evidence="1">The sequence shown here is derived from an EMBL/GenBank/DDBJ whole genome shotgun (WGS) entry which is preliminary data.</text>
</comment>
<reference evidence="1" key="1">
    <citation type="submission" date="2023-06" db="EMBL/GenBank/DDBJ databases">
        <title>Genomic analysis of the entomopathogenic nematode Steinernema hermaphroditum.</title>
        <authorList>
            <person name="Schwarz E.M."/>
            <person name="Heppert J.K."/>
            <person name="Baniya A."/>
            <person name="Schwartz H.T."/>
            <person name="Tan C.-H."/>
            <person name="Antoshechkin I."/>
            <person name="Sternberg P.W."/>
            <person name="Goodrich-Blair H."/>
            <person name="Dillman A.R."/>
        </authorList>
    </citation>
    <scope>NUCLEOTIDE SEQUENCE</scope>
    <source>
        <strain evidence="1">PS9179</strain>
        <tissue evidence="1">Whole animal</tissue>
    </source>
</reference>
<proteinExistence type="predicted"/>
<evidence type="ECO:0000313" key="2">
    <source>
        <dbReference type="Proteomes" id="UP001175271"/>
    </source>
</evidence>
<name>A0AA39IRR9_9BILA</name>
<protein>
    <submittedName>
        <fullName evidence="1">Uncharacterized protein</fullName>
    </submittedName>
</protein>
<dbReference type="AlphaFoldDB" id="A0AA39IRR9"/>
<organism evidence="1 2">
    <name type="scientific">Steinernema hermaphroditum</name>
    <dbReference type="NCBI Taxonomy" id="289476"/>
    <lineage>
        <taxon>Eukaryota</taxon>
        <taxon>Metazoa</taxon>
        <taxon>Ecdysozoa</taxon>
        <taxon>Nematoda</taxon>
        <taxon>Chromadorea</taxon>
        <taxon>Rhabditida</taxon>
        <taxon>Tylenchina</taxon>
        <taxon>Panagrolaimomorpha</taxon>
        <taxon>Strongyloidoidea</taxon>
        <taxon>Steinernematidae</taxon>
        <taxon>Steinernema</taxon>
    </lineage>
</organism>
<dbReference type="Proteomes" id="UP001175271">
    <property type="component" value="Unassembled WGS sequence"/>
</dbReference>
<gene>
    <name evidence="1" type="ORF">QR680_010464</name>
</gene>
<sequence length="198" mass="23214">MYLAYPQYYYNYFYGHPAYHYAPYSYTPREYAPEAYAPGQVYYYPMYDEEGRCFKGFWGDLKTKVGEIKEKIKNKMKGIIGRVFGKDEQVQPTRKIEEEKPATPEPVVEIPEEEVAEEQGFKSRLGLKTKIIPRGSSYTLLKRIYHEMPLKWDFCVTLNAAKESDSNTAFKTISETTYMKNLADNLDQLKENARAEWI</sequence>
<evidence type="ECO:0000313" key="1">
    <source>
        <dbReference type="EMBL" id="KAK0427873.1"/>
    </source>
</evidence>